<protein>
    <submittedName>
        <fullName evidence="2">Uncharacterized protein</fullName>
    </submittedName>
</protein>
<evidence type="ECO:0000256" key="1">
    <source>
        <dbReference type="SAM" id="Phobius"/>
    </source>
</evidence>
<keyword evidence="3" id="KW-1185">Reference proteome</keyword>
<feature type="transmembrane region" description="Helical" evidence="1">
    <location>
        <begin position="12"/>
        <end position="37"/>
    </location>
</feature>
<evidence type="ECO:0000313" key="2">
    <source>
        <dbReference type="EMBL" id="KRZ47039.1"/>
    </source>
</evidence>
<accession>A0A0V1KID2</accession>
<feature type="non-terminal residue" evidence="2">
    <location>
        <position position="40"/>
    </location>
</feature>
<dbReference type="AlphaFoldDB" id="A0A0V1KID2"/>
<proteinExistence type="predicted"/>
<organism evidence="2 3">
    <name type="scientific">Trichinella nativa</name>
    <dbReference type="NCBI Taxonomy" id="6335"/>
    <lineage>
        <taxon>Eukaryota</taxon>
        <taxon>Metazoa</taxon>
        <taxon>Ecdysozoa</taxon>
        <taxon>Nematoda</taxon>
        <taxon>Enoplea</taxon>
        <taxon>Dorylaimia</taxon>
        <taxon>Trichinellida</taxon>
        <taxon>Trichinellidae</taxon>
        <taxon>Trichinella</taxon>
    </lineage>
</organism>
<dbReference type="EMBL" id="JYDW01001528">
    <property type="protein sequence ID" value="KRZ47039.1"/>
    <property type="molecule type" value="Genomic_DNA"/>
</dbReference>
<dbReference type="Proteomes" id="UP000054721">
    <property type="component" value="Unassembled WGS sequence"/>
</dbReference>
<gene>
    <name evidence="2" type="ORF">T02_11607</name>
</gene>
<sequence>LLYSRSSRESSSLRFLFSSLFSFLAIFQVLLGLFFIFHGF</sequence>
<keyword evidence="1" id="KW-0472">Membrane</keyword>
<reference evidence="2 3" key="1">
    <citation type="submission" date="2015-05" db="EMBL/GenBank/DDBJ databases">
        <title>Evolution of Trichinella species and genotypes.</title>
        <authorList>
            <person name="Korhonen P.K."/>
            <person name="Edoardo P."/>
            <person name="Giuseppe L.R."/>
            <person name="Gasser R.B."/>
        </authorList>
    </citation>
    <scope>NUCLEOTIDE SEQUENCE [LARGE SCALE GENOMIC DNA]</scope>
    <source>
        <strain evidence="2">ISS10</strain>
    </source>
</reference>
<keyword evidence="1" id="KW-1133">Transmembrane helix</keyword>
<evidence type="ECO:0000313" key="3">
    <source>
        <dbReference type="Proteomes" id="UP000054721"/>
    </source>
</evidence>
<keyword evidence="1" id="KW-0812">Transmembrane</keyword>
<name>A0A0V1KID2_9BILA</name>
<comment type="caution">
    <text evidence="2">The sequence shown here is derived from an EMBL/GenBank/DDBJ whole genome shotgun (WGS) entry which is preliminary data.</text>
</comment>